<proteinExistence type="predicted"/>
<evidence type="ECO:0000313" key="2">
    <source>
        <dbReference type="EMBL" id="KAF4359668.1"/>
    </source>
</evidence>
<accession>A0A7J6EML1</accession>
<name>A0A7J6EML1_CANSA</name>
<feature type="region of interest" description="Disordered" evidence="1">
    <location>
        <begin position="16"/>
        <end position="38"/>
    </location>
</feature>
<comment type="caution">
    <text evidence="2">The sequence shown here is derived from an EMBL/GenBank/DDBJ whole genome shotgun (WGS) entry which is preliminary data.</text>
</comment>
<gene>
    <name evidence="2" type="ORF">G4B88_000479</name>
</gene>
<keyword evidence="3" id="KW-1185">Reference proteome</keyword>
<organism evidence="2 3">
    <name type="scientific">Cannabis sativa</name>
    <name type="common">Hemp</name>
    <name type="synonym">Marijuana</name>
    <dbReference type="NCBI Taxonomy" id="3483"/>
    <lineage>
        <taxon>Eukaryota</taxon>
        <taxon>Viridiplantae</taxon>
        <taxon>Streptophyta</taxon>
        <taxon>Embryophyta</taxon>
        <taxon>Tracheophyta</taxon>
        <taxon>Spermatophyta</taxon>
        <taxon>Magnoliopsida</taxon>
        <taxon>eudicotyledons</taxon>
        <taxon>Gunneridae</taxon>
        <taxon>Pentapetalae</taxon>
        <taxon>rosids</taxon>
        <taxon>fabids</taxon>
        <taxon>Rosales</taxon>
        <taxon>Cannabaceae</taxon>
        <taxon>Cannabis</taxon>
    </lineage>
</organism>
<evidence type="ECO:0000256" key="1">
    <source>
        <dbReference type="SAM" id="MobiDB-lite"/>
    </source>
</evidence>
<reference evidence="2 3" key="1">
    <citation type="journal article" date="2020" name="bioRxiv">
        <title>Sequence and annotation of 42 cannabis genomes reveals extensive copy number variation in cannabinoid synthesis and pathogen resistance genes.</title>
        <authorList>
            <person name="Mckernan K.J."/>
            <person name="Helbert Y."/>
            <person name="Kane L.T."/>
            <person name="Ebling H."/>
            <person name="Zhang L."/>
            <person name="Liu B."/>
            <person name="Eaton Z."/>
            <person name="Mclaughlin S."/>
            <person name="Kingan S."/>
            <person name="Baybayan P."/>
            <person name="Concepcion G."/>
            <person name="Jordan M."/>
            <person name="Riva A."/>
            <person name="Barbazuk W."/>
            <person name="Harkins T."/>
        </authorList>
    </citation>
    <scope>NUCLEOTIDE SEQUENCE [LARGE SCALE GENOMIC DNA]</scope>
    <source>
        <strain evidence="3">cv. Jamaican Lion 4</strain>
        <tissue evidence="2">Leaf</tissue>
    </source>
</reference>
<dbReference type="EMBL" id="JAATIQ010000364">
    <property type="protein sequence ID" value="KAF4359668.1"/>
    <property type="molecule type" value="Genomic_DNA"/>
</dbReference>
<dbReference type="AlphaFoldDB" id="A0A7J6EML1"/>
<feature type="compositionally biased region" description="Polar residues" evidence="1">
    <location>
        <begin position="16"/>
        <end position="27"/>
    </location>
</feature>
<evidence type="ECO:0000313" key="3">
    <source>
        <dbReference type="Proteomes" id="UP000583929"/>
    </source>
</evidence>
<dbReference type="Proteomes" id="UP000583929">
    <property type="component" value="Unassembled WGS sequence"/>
</dbReference>
<sequence length="259" mass="28912">MERMVLAVTRGGSFSGSAVETNRSTPGKSERPVGFDGEGMSNLSWRTTRSVERDRSFSAQRLPRLISGFHHSTTKSIIFITTIHIILGPVSISNTIGTLSLKQPPVMIKFSSLVSLHHSHVISFSFRVIWGRAFGTSHLRVSYVGIDDFVHEMSSCDAVESSREKGIRNVLLFGLDSHRGVHRLIVRSGRNVDSVVHISPDMSRSSLDKLTYRPLDVRLANLTVWPLELRLAAELEPPPIELRIPFFDGWLDKDAIVIN</sequence>
<protein>
    <submittedName>
        <fullName evidence="2">Uncharacterized protein</fullName>
    </submittedName>
</protein>